<name>A0A8S1V180_9CILI</name>
<proteinExistence type="predicted"/>
<gene>
    <name evidence="1" type="ORF">PPENT_87.1.T0520238</name>
</gene>
<dbReference type="EMBL" id="CAJJDO010000052">
    <property type="protein sequence ID" value="CAD8170267.1"/>
    <property type="molecule type" value="Genomic_DNA"/>
</dbReference>
<dbReference type="AlphaFoldDB" id="A0A8S1V180"/>
<dbReference type="GO" id="GO:0097361">
    <property type="term" value="C:cytosolic [4Fe-4S] assembly targeting complex"/>
    <property type="evidence" value="ECO:0007669"/>
    <property type="project" value="TreeGrafter"/>
</dbReference>
<keyword evidence="2" id="KW-1185">Reference proteome</keyword>
<protein>
    <recommendedName>
        <fullName evidence="3">WD40-repeat-containing domain</fullName>
    </recommendedName>
</protein>
<organism evidence="1 2">
    <name type="scientific">Paramecium pentaurelia</name>
    <dbReference type="NCBI Taxonomy" id="43138"/>
    <lineage>
        <taxon>Eukaryota</taxon>
        <taxon>Sar</taxon>
        <taxon>Alveolata</taxon>
        <taxon>Ciliophora</taxon>
        <taxon>Intramacronucleata</taxon>
        <taxon>Oligohymenophorea</taxon>
        <taxon>Peniculida</taxon>
        <taxon>Parameciidae</taxon>
        <taxon>Paramecium</taxon>
    </lineage>
</organism>
<dbReference type="PANTHER" id="PTHR19920:SF0">
    <property type="entry name" value="CYTOSOLIC IRON-SULFUR PROTEIN ASSEMBLY PROTEIN CIAO1-RELATED"/>
    <property type="match status" value="1"/>
</dbReference>
<reference evidence="1" key="1">
    <citation type="submission" date="2021-01" db="EMBL/GenBank/DDBJ databases">
        <authorList>
            <consortium name="Genoscope - CEA"/>
            <person name="William W."/>
        </authorList>
    </citation>
    <scope>NUCLEOTIDE SEQUENCE</scope>
</reference>
<comment type="caution">
    <text evidence="1">The sequence shown here is derived from an EMBL/GenBank/DDBJ whole genome shotgun (WGS) entry which is preliminary data.</text>
</comment>
<evidence type="ECO:0000313" key="2">
    <source>
        <dbReference type="Proteomes" id="UP000689195"/>
    </source>
</evidence>
<sequence>MDSICRKHGQKMESINEKGEPQCNQCFQETNQIVLEYKEKKKTLMKKKQEEILEKLRQSKKKMVEVQENLILKMKSHLETIDKKKESLNGFFCDQENKIEYYINQQQDFLTFKNNNRSFNAKNSNDSTLQKVEEEFENIYLFQKEFEEILQQAKTDYIDSVTSIIQQQGQQQQQLITLPQEQLTYQDFLSWSGSKTKLDQILINRDNSIFAHSDGFEIKFFRIQQEQLLKINNTIEDEDMQLIQCIIFGQSNDDIYYGNDDGKLKIWKNQDDTWSNVNSIEAHDHKEIVDLKITDNDSRLFSAGGDKLIKIWKKTGSNNWIVMKTFDNTDFSQMCSIAIDTVSQKLISCSFTQVKIWNMNDINSGYVLGGLEPNKNNKVYFINDQMFFVTSTDKVYFYEKIDEEKFIQIQRNILPQNKQYNLPFCYNSELKIFLLQNTQAQNVEILRFNEGKFDHQSSIQGIYHNILIARDAMYLMLVPKNETKSLKMMRLQ</sequence>
<dbReference type="InterPro" id="IPR001680">
    <property type="entry name" value="WD40_rpt"/>
</dbReference>
<accession>A0A8S1V180</accession>
<dbReference type="PANTHER" id="PTHR19920">
    <property type="entry name" value="WD40 PROTEIN CIAO1"/>
    <property type="match status" value="1"/>
</dbReference>
<evidence type="ECO:0008006" key="3">
    <source>
        <dbReference type="Google" id="ProtNLM"/>
    </source>
</evidence>
<dbReference type="SMART" id="SM00320">
    <property type="entry name" value="WD40"/>
    <property type="match status" value="3"/>
</dbReference>
<evidence type="ECO:0000313" key="1">
    <source>
        <dbReference type="EMBL" id="CAD8170267.1"/>
    </source>
</evidence>
<dbReference type="OrthoDB" id="308454at2759"/>
<dbReference type="GO" id="GO:0016226">
    <property type="term" value="P:iron-sulfur cluster assembly"/>
    <property type="evidence" value="ECO:0007669"/>
    <property type="project" value="TreeGrafter"/>
</dbReference>
<dbReference type="Proteomes" id="UP000689195">
    <property type="component" value="Unassembled WGS sequence"/>
</dbReference>